<evidence type="ECO:0000259" key="8">
    <source>
        <dbReference type="Pfam" id="PF22666"/>
    </source>
</evidence>
<protein>
    <submittedName>
        <fullName evidence="9">Glycoside hydrolase, family 2</fullName>
    </submittedName>
</protein>
<evidence type="ECO:0000259" key="7">
    <source>
        <dbReference type="Pfam" id="PF18368"/>
    </source>
</evidence>
<dbReference type="Gene3D" id="2.60.120.260">
    <property type="entry name" value="Galactose-binding domain-like"/>
    <property type="match status" value="1"/>
</dbReference>
<keyword evidence="4" id="KW-0812">Transmembrane</keyword>
<dbReference type="eggNOG" id="COG3250">
    <property type="taxonomic scope" value="Bacteria"/>
</dbReference>
<keyword evidence="3" id="KW-0326">Glycosidase</keyword>
<feature type="domain" description="Exo-beta-D-glucosaminidase Ig-fold" evidence="7">
    <location>
        <begin position="737"/>
        <end position="843"/>
    </location>
</feature>
<name>D1W5K6_9BACT</name>
<comment type="caution">
    <text evidence="9">The sequence shown here is derived from an EMBL/GenBank/DDBJ whole genome shotgun (WGS) entry which is preliminary data.</text>
</comment>
<organism evidence="9 10">
    <name type="scientific">Hoylesella buccalis ATCC 35310</name>
    <dbReference type="NCBI Taxonomy" id="679190"/>
    <lineage>
        <taxon>Bacteria</taxon>
        <taxon>Pseudomonadati</taxon>
        <taxon>Bacteroidota</taxon>
        <taxon>Bacteroidia</taxon>
        <taxon>Bacteroidales</taxon>
        <taxon>Prevotellaceae</taxon>
        <taxon>Hoylesella</taxon>
    </lineage>
</organism>
<dbReference type="RefSeq" id="WP_004349069.1">
    <property type="nucleotide sequence ID" value="NZ_ADEG01000049.1"/>
</dbReference>
<dbReference type="SUPFAM" id="SSF49785">
    <property type="entry name" value="Galactose-binding domain-like"/>
    <property type="match status" value="1"/>
</dbReference>
<dbReference type="InterPro" id="IPR017853">
    <property type="entry name" value="GH"/>
</dbReference>
<dbReference type="InterPro" id="IPR036156">
    <property type="entry name" value="Beta-gal/glucu_dom_sf"/>
</dbReference>
<proteinExistence type="inferred from homology"/>
<reference evidence="9 10" key="1">
    <citation type="submission" date="2009-12" db="EMBL/GenBank/DDBJ databases">
        <title>Genome Sequence of Prevotella buccalis ATCC 35310.</title>
        <authorList>
            <person name="Durkin A.S."/>
            <person name="Madupu R."/>
            <person name="Torralba M."/>
            <person name="Methe B."/>
            <person name="Sutton G."/>
            <person name="Strausberg R.L."/>
            <person name="Nelson K.E."/>
        </authorList>
    </citation>
    <scope>NUCLEOTIDE SEQUENCE [LARGE SCALE GENOMIC DNA]</scope>
    <source>
        <strain evidence="9 10">ATCC 35310</strain>
    </source>
</reference>
<dbReference type="Pfam" id="PF00703">
    <property type="entry name" value="Glyco_hydro_2"/>
    <property type="match status" value="1"/>
</dbReference>
<evidence type="ECO:0000256" key="4">
    <source>
        <dbReference type="SAM" id="Phobius"/>
    </source>
</evidence>
<dbReference type="PANTHER" id="PTHR43536">
    <property type="entry name" value="MANNOSYLGLYCOPROTEIN ENDO-BETA-MANNOSIDASE"/>
    <property type="match status" value="1"/>
</dbReference>
<evidence type="ECO:0000259" key="5">
    <source>
        <dbReference type="Pfam" id="PF00703"/>
    </source>
</evidence>
<dbReference type="Gene3D" id="3.20.20.80">
    <property type="entry name" value="Glycosidases"/>
    <property type="match status" value="1"/>
</dbReference>
<dbReference type="InterPro" id="IPR043534">
    <property type="entry name" value="EBDG/EBM"/>
</dbReference>
<keyword evidence="2 9" id="KW-0378">Hydrolase</keyword>
<dbReference type="AlphaFoldDB" id="D1W5K6"/>
<dbReference type="STRING" id="679190.HMPREF0650_2198"/>
<dbReference type="SUPFAM" id="SSF49303">
    <property type="entry name" value="beta-Galactosidase/glucuronidase domain"/>
    <property type="match status" value="3"/>
</dbReference>
<dbReference type="InterPro" id="IPR006103">
    <property type="entry name" value="Glyco_hydro_2_cat"/>
</dbReference>
<dbReference type="Proteomes" id="UP000005283">
    <property type="component" value="Unassembled WGS sequence"/>
</dbReference>
<keyword evidence="4" id="KW-1133">Transmembrane helix</keyword>
<dbReference type="InterPro" id="IPR013783">
    <property type="entry name" value="Ig-like_fold"/>
</dbReference>
<dbReference type="SUPFAM" id="SSF51445">
    <property type="entry name" value="(Trans)glycosidases"/>
    <property type="match status" value="1"/>
</dbReference>
<dbReference type="Pfam" id="PF18368">
    <property type="entry name" value="Ig_GlcNase"/>
    <property type="match status" value="1"/>
</dbReference>
<keyword evidence="10" id="KW-1185">Reference proteome</keyword>
<dbReference type="Pfam" id="PF02836">
    <property type="entry name" value="Glyco_hydro_2_C"/>
    <property type="match status" value="1"/>
</dbReference>
<dbReference type="InterPro" id="IPR054593">
    <property type="entry name" value="Beta-mannosidase-like_N2"/>
</dbReference>
<sequence>MKGTLVHIQRHIALFSLLFYLGVTTLPARILELKNGWILQGRYKATVPSTIMGVLTDNGEYDGILEGTAYKQIDRTRFDKPWTYSNTFSLTENDRKGHVFLKLDGISYRANIKLNGVLIADTSVVYGTYRRYLLDITSVAKEKNALQIQVYRAMPGEPNAGYVDWNPRPADESMGIIRPVSIVTCGDVMLTSPAVFSEVNMATLDEAWLTFSTKITNLSDHEVHGEIHASFGEVEFTYPISLHAGEQRLLTLTPDQVKQLHIKNPRLWWCRGLGTPELYKMDLTFLSNGKVQDSKSFQFGIRQVGEYFTSDGDRGFTLNGKRVLIRGGGWTDDIFMRDTPETNAEQLYKVCDMNLNAIRMENIWGKSQDIFNRCDSLGIMVLPGWTCHWEWEVYLGKPCDDLYGCMTSENDIRLMTQYFHDQLLWLRHHPSIICWFVGSDKIPVPKLEQNYQRLLRRFDPSRSIVTSAKKLESQLSGTAGMKMEGPYDYVGPAYWYAQEAPGGAFGFNTETGIGAQIPQKESLKRMIGKNLWPINETWEYHCTASQTSMNSLNHLQKVISSRYGTPTTLDDFLHKADLANYESTKAMFEAFRVNTPRSTGIVQWMLNSARPGLYWQLYDYYGQPNASYYSVKKGNSPIQLIYNYASKKIVAVNESILPAHVHASMKIYSLDGSLIDEQSTDISISGQKHEIIFNTPEIKGNAFLFLKLTDAKHNTISTNEYVFAEQMDIYDWEATDWITTPIKKYADYSALAKLERVKLNFKAESSNNVEGKSINISVNNPNKVVALLIRLALTDQKGHLVYPAHYTDNFITLQPGENRNIRCNLPKGVDTKRLKLQADGWNLAGISEIKIK</sequence>
<dbReference type="GO" id="GO:0004553">
    <property type="term" value="F:hydrolase activity, hydrolyzing O-glycosyl compounds"/>
    <property type="evidence" value="ECO:0007669"/>
    <property type="project" value="InterPro"/>
</dbReference>
<evidence type="ECO:0000313" key="9">
    <source>
        <dbReference type="EMBL" id="EFA92177.1"/>
    </source>
</evidence>
<dbReference type="EMBL" id="ADEG01000049">
    <property type="protein sequence ID" value="EFA92177.1"/>
    <property type="molecule type" value="Genomic_DNA"/>
</dbReference>
<feature type="domain" description="Beta-mannosidase-like galactose-binding" evidence="8">
    <location>
        <begin position="43"/>
        <end position="154"/>
    </location>
</feature>
<dbReference type="Gene3D" id="2.60.40.10">
    <property type="entry name" value="Immunoglobulins"/>
    <property type="match status" value="3"/>
</dbReference>
<feature type="transmembrane region" description="Helical" evidence="4">
    <location>
        <begin position="12"/>
        <end position="31"/>
    </location>
</feature>
<dbReference type="InterPro" id="IPR041351">
    <property type="entry name" value="Ig_GlcNase"/>
</dbReference>
<dbReference type="PANTHER" id="PTHR43536:SF1">
    <property type="entry name" value="MANNOSYLGLYCOPROTEIN ENDO-BETA-MANNOSIDASE"/>
    <property type="match status" value="1"/>
</dbReference>
<keyword evidence="4" id="KW-0472">Membrane</keyword>
<evidence type="ECO:0000313" key="10">
    <source>
        <dbReference type="Proteomes" id="UP000005283"/>
    </source>
</evidence>
<evidence type="ECO:0000256" key="2">
    <source>
        <dbReference type="ARBA" id="ARBA00022801"/>
    </source>
</evidence>
<evidence type="ECO:0000259" key="6">
    <source>
        <dbReference type="Pfam" id="PF02836"/>
    </source>
</evidence>
<evidence type="ECO:0000256" key="3">
    <source>
        <dbReference type="ARBA" id="ARBA00023295"/>
    </source>
</evidence>
<dbReference type="Pfam" id="PF22666">
    <property type="entry name" value="Glyco_hydro_2_N2"/>
    <property type="match status" value="1"/>
</dbReference>
<evidence type="ECO:0000256" key="1">
    <source>
        <dbReference type="ARBA" id="ARBA00007401"/>
    </source>
</evidence>
<feature type="domain" description="Glycoside hydrolase family 2 catalytic" evidence="6">
    <location>
        <begin position="314"/>
        <end position="467"/>
    </location>
</feature>
<comment type="similarity">
    <text evidence="1">Belongs to the glycosyl hydrolase 2 family.</text>
</comment>
<feature type="domain" description="Glycoside hydrolase family 2 immunoglobulin-like beta-sandwich" evidence="5">
    <location>
        <begin position="205"/>
        <end position="302"/>
    </location>
</feature>
<dbReference type="GO" id="GO:0005975">
    <property type="term" value="P:carbohydrate metabolic process"/>
    <property type="evidence" value="ECO:0007669"/>
    <property type="project" value="InterPro"/>
</dbReference>
<accession>D1W5K6</accession>
<gene>
    <name evidence="9" type="ORF">HMPREF0650_2198</name>
</gene>
<dbReference type="InterPro" id="IPR008979">
    <property type="entry name" value="Galactose-bd-like_sf"/>
</dbReference>
<dbReference type="InterPro" id="IPR006102">
    <property type="entry name" value="Ig-like_GH2"/>
</dbReference>